<comment type="caution">
    <text evidence="4">The sequence shown here is derived from an EMBL/GenBank/DDBJ whole genome shotgun (WGS) entry which is preliminary data.</text>
</comment>
<dbReference type="InterPro" id="IPR051975">
    <property type="entry name" value="mtLSU_mL45"/>
</dbReference>
<evidence type="ECO:0000313" key="4">
    <source>
        <dbReference type="EMBL" id="KAJ5460147.1"/>
    </source>
</evidence>
<dbReference type="Gene3D" id="3.10.450.240">
    <property type="match status" value="1"/>
</dbReference>
<sequence>MASSMRLPVGTIFPSARPISLIAQSFASGSQYQQCRSFSAAAQRWAYRSQNFKPSSPAQPSMKSRAKDVMMHQLPNDIGLLPGTFVRPMWKDMPSIFQEPRDRLRMEWTWLKSVFQGYASVLMYCKRDLINVPFIADQLQKPRIGPITIPFFKIFHRIPRKMIAKTLYTRMYSNLADGNIPEIKRICCEKLAQKLTNQIQNRRANERIVWKLVGRKFSGVRVMADRAVKIPDMSNSGIRQMVVRLASRQSMTTLVGGREVAPAKEQDCVEYVVIQQLIWHGKHADWQIWGTTQATDMKTLNTDPAFAPGLTALERLEAIKNMGPGGGSL</sequence>
<comment type="subcellular location">
    <subcellularLocation>
        <location evidence="1">Mitochondrion</location>
    </subcellularLocation>
</comment>
<dbReference type="EMBL" id="JAPVEA010000002">
    <property type="protein sequence ID" value="KAJ5460147.1"/>
    <property type="molecule type" value="Genomic_DNA"/>
</dbReference>
<dbReference type="GO" id="GO:0005743">
    <property type="term" value="C:mitochondrial inner membrane"/>
    <property type="evidence" value="ECO:0007669"/>
    <property type="project" value="InterPro"/>
</dbReference>
<keyword evidence="3" id="KW-0496">Mitochondrion</keyword>
<gene>
    <name evidence="4" type="ORF">N7458_001699</name>
</gene>
<evidence type="ECO:0008006" key="6">
    <source>
        <dbReference type="Google" id="ProtNLM"/>
    </source>
</evidence>
<dbReference type="PANTHER" id="PTHR28554">
    <property type="entry name" value="39S RIBOSOMAL PROTEIN L45, MITOCHONDRIAL"/>
    <property type="match status" value="1"/>
</dbReference>
<dbReference type="GeneID" id="81595325"/>
<evidence type="ECO:0000256" key="3">
    <source>
        <dbReference type="ARBA" id="ARBA00023128"/>
    </source>
</evidence>
<name>A0AAD6G6F4_9EURO</name>
<evidence type="ECO:0000256" key="2">
    <source>
        <dbReference type="ARBA" id="ARBA00022946"/>
    </source>
</evidence>
<evidence type="ECO:0000313" key="5">
    <source>
        <dbReference type="Proteomes" id="UP001213681"/>
    </source>
</evidence>
<accession>A0AAD6G6F4</accession>
<dbReference type="AlphaFoldDB" id="A0AAD6G6F4"/>
<keyword evidence="5" id="KW-1185">Reference proteome</keyword>
<protein>
    <recommendedName>
        <fullName evidence="6">Tim44-like domain-containing protein</fullName>
    </recommendedName>
</protein>
<reference evidence="4" key="1">
    <citation type="submission" date="2022-12" db="EMBL/GenBank/DDBJ databases">
        <authorList>
            <person name="Petersen C."/>
        </authorList>
    </citation>
    <scope>NUCLEOTIDE SEQUENCE</scope>
    <source>
        <strain evidence="4">IBT 16125</strain>
    </source>
</reference>
<dbReference type="Proteomes" id="UP001213681">
    <property type="component" value="Unassembled WGS sequence"/>
</dbReference>
<reference evidence="4" key="2">
    <citation type="journal article" date="2023" name="IMA Fungus">
        <title>Comparative genomic study of the Penicillium genus elucidates a diverse pangenome and 15 lateral gene transfer events.</title>
        <authorList>
            <person name="Petersen C."/>
            <person name="Sorensen T."/>
            <person name="Nielsen M.R."/>
            <person name="Sondergaard T.E."/>
            <person name="Sorensen J.L."/>
            <person name="Fitzpatrick D.A."/>
            <person name="Frisvad J.C."/>
            <person name="Nielsen K.L."/>
        </authorList>
    </citation>
    <scope>NUCLEOTIDE SEQUENCE</scope>
    <source>
        <strain evidence="4">IBT 16125</strain>
    </source>
</reference>
<dbReference type="GO" id="GO:0032979">
    <property type="term" value="P:protein insertion into mitochondrial inner membrane from matrix"/>
    <property type="evidence" value="ECO:0007669"/>
    <property type="project" value="InterPro"/>
</dbReference>
<keyword evidence="2" id="KW-0809">Transit peptide</keyword>
<organism evidence="4 5">
    <name type="scientific">Penicillium daleae</name>
    <dbReference type="NCBI Taxonomy" id="63821"/>
    <lineage>
        <taxon>Eukaryota</taxon>
        <taxon>Fungi</taxon>
        <taxon>Dikarya</taxon>
        <taxon>Ascomycota</taxon>
        <taxon>Pezizomycotina</taxon>
        <taxon>Eurotiomycetes</taxon>
        <taxon>Eurotiomycetidae</taxon>
        <taxon>Eurotiales</taxon>
        <taxon>Aspergillaceae</taxon>
        <taxon>Penicillium</taxon>
    </lineage>
</organism>
<dbReference type="PANTHER" id="PTHR28554:SF1">
    <property type="entry name" value="LARGE RIBOSOMAL SUBUNIT PROTEIN ML45"/>
    <property type="match status" value="1"/>
</dbReference>
<evidence type="ECO:0000256" key="1">
    <source>
        <dbReference type="ARBA" id="ARBA00004173"/>
    </source>
</evidence>
<dbReference type="Pfam" id="PF07961">
    <property type="entry name" value="MBA1"/>
    <property type="match status" value="1"/>
</dbReference>
<proteinExistence type="predicted"/>
<dbReference type="InterPro" id="IPR024621">
    <property type="entry name" value="Mba1"/>
</dbReference>
<dbReference type="RefSeq" id="XP_056769189.1">
    <property type="nucleotide sequence ID" value="XM_056905082.1"/>
</dbReference>